<organism evidence="1 2">
    <name type="scientific">Acaulospora colombiana</name>
    <dbReference type="NCBI Taxonomy" id="27376"/>
    <lineage>
        <taxon>Eukaryota</taxon>
        <taxon>Fungi</taxon>
        <taxon>Fungi incertae sedis</taxon>
        <taxon>Mucoromycota</taxon>
        <taxon>Glomeromycotina</taxon>
        <taxon>Glomeromycetes</taxon>
        <taxon>Diversisporales</taxon>
        <taxon>Acaulosporaceae</taxon>
        <taxon>Acaulospora</taxon>
    </lineage>
</organism>
<gene>
    <name evidence="1" type="ORF">ACOLOM_LOCUS1047</name>
</gene>
<evidence type="ECO:0000313" key="2">
    <source>
        <dbReference type="Proteomes" id="UP000789525"/>
    </source>
</evidence>
<accession>A0ACA9K7W2</accession>
<sequence>MALQTPPILGSSYNNGGAGGAITPPPDPANNRSSGVKQISPQQTPPRQPTLPQQHPRIAPAPAPTFVNVANLAGVPLNMNLAQCCPVTLQQQQQFIINDNSNGIGNPKLVPQPQSKNLNHHPCVTNSSHPATTATSNNTAAASNLTSRPLMQPTTSERPESIVFLFQIPNDAKIYLVKCVEVSQILDIDVRGHSAKQPQQNIRHHLEQHLTQRFQPSHQPHPHPPTHLQSQQQQQFSQPQQNPYQLQQILQLHAQQQQLRHHPYQQRLSPKSSLHIGKNIKTSGSSIACNDNGTSASLQNLAESGNGNENNNNIIDQTADLQQLSVEMNQNTGNFDIMLPMTAGTAPGAYMVTPSATPTMRNDQLIPDFNVATNYLVQQQMLANAQPQNMFNGFDKNGEAN</sequence>
<comment type="caution">
    <text evidence="1">The sequence shown here is derived from an EMBL/GenBank/DDBJ whole genome shotgun (WGS) entry which is preliminary data.</text>
</comment>
<dbReference type="EMBL" id="CAJVPT010001164">
    <property type="protein sequence ID" value="CAG8458000.1"/>
    <property type="molecule type" value="Genomic_DNA"/>
</dbReference>
<reference evidence="1" key="1">
    <citation type="submission" date="2021-06" db="EMBL/GenBank/DDBJ databases">
        <authorList>
            <person name="Kallberg Y."/>
            <person name="Tangrot J."/>
            <person name="Rosling A."/>
        </authorList>
    </citation>
    <scope>NUCLEOTIDE SEQUENCE</scope>
    <source>
        <strain evidence="1">CL356</strain>
    </source>
</reference>
<name>A0ACA9K7W2_9GLOM</name>
<dbReference type="Proteomes" id="UP000789525">
    <property type="component" value="Unassembled WGS sequence"/>
</dbReference>
<protein>
    <submittedName>
        <fullName evidence="1">947_t:CDS:1</fullName>
    </submittedName>
</protein>
<keyword evidence="2" id="KW-1185">Reference proteome</keyword>
<evidence type="ECO:0000313" key="1">
    <source>
        <dbReference type="EMBL" id="CAG8458000.1"/>
    </source>
</evidence>
<proteinExistence type="predicted"/>